<dbReference type="Gene3D" id="3.60.20.10">
    <property type="entry name" value="Glutamine Phosphoribosylpyrophosphate, subunit 1, domain 1"/>
    <property type="match status" value="1"/>
</dbReference>
<dbReference type="SUPFAM" id="SSF56235">
    <property type="entry name" value="N-terminal nucleophile aminohydrolases (Ntn hydrolases)"/>
    <property type="match status" value="1"/>
</dbReference>
<dbReference type="InterPro" id="IPR029055">
    <property type="entry name" value="Ntn_hydrolases_N"/>
</dbReference>
<proteinExistence type="predicted"/>
<evidence type="ECO:0000256" key="1">
    <source>
        <dbReference type="SAM" id="MobiDB-lite"/>
    </source>
</evidence>
<protein>
    <recommendedName>
        <fullName evidence="4">Proteasome subunit beta</fullName>
    </recommendedName>
</protein>
<dbReference type="GO" id="GO:0005839">
    <property type="term" value="C:proteasome core complex"/>
    <property type="evidence" value="ECO:0007669"/>
    <property type="project" value="InterPro"/>
</dbReference>
<dbReference type="InterPro" id="IPR001353">
    <property type="entry name" value="Proteasome_sua/b"/>
</dbReference>
<dbReference type="RefSeq" id="WP_169862019.1">
    <property type="nucleotide sequence ID" value="NZ_CP053021.1"/>
</dbReference>
<dbReference type="EMBL" id="CP053021">
    <property type="protein sequence ID" value="QJR04189.1"/>
    <property type="molecule type" value="Genomic_DNA"/>
</dbReference>
<organism evidence="2 3">
    <name type="scientific">Sphingobium yanoikuyae</name>
    <name type="common">Sphingomonas yanoikuyae</name>
    <dbReference type="NCBI Taxonomy" id="13690"/>
    <lineage>
        <taxon>Bacteria</taxon>
        <taxon>Pseudomonadati</taxon>
        <taxon>Pseudomonadota</taxon>
        <taxon>Alphaproteobacteria</taxon>
        <taxon>Sphingomonadales</taxon>
        <taxon>Sphingomonadaceae</taxon>
        <taxon>Sphingobium</taxon>
    </lineage>
</organism>
<dbReference type="Proteomes" id="UP000502611">
    <property type="component" value="Chromosome"/>
</dbReference>
<dbReference type="GO" id="GO:0051603">
    <property type="term" value="P:proteolysis involved in protein catabolic process"/>
    <property type="evidence" value="ECO:0007669"/>
    <property type="project" value="InterPro"/>
</dbReference>
<evidence type="ECO:0008006" key="4">
    <source>
        <dbReference type="Google" id="ProtNLM"/>
    </source>
</evidence>
<accession>A0A6M4GAG0</accession>
<sequence>MTVVVGFYCRDGIVIGADSMLTPSMGGISVGHHKGQKVHLLSGNQLFAFAGDQGQAARFQIMADGSHAMPATVGHAIDFPLILTQSLIQQFQNTGVGQQIGVNTLLGFEHGGQQQLCVFEGLIQPRLLDAAHYYVALGSGKLSADPFLRFLVDIFCLNGPPSVREATFLTEWAIQHVIDTNPGGVAGPIRIAVMERNPGGAWQSRLLTDNEADDQGQAVESARQSLRDWRNSLTPQEIGEEGSEDIPAPPTL</sequence>
<dbReference type="Pfam" id="PF00227">
    <property type="entry name" value="Proteasome"/>
    <property type="match status" value="1"/>
</dbReference>
<evidence type="ECO:0000313" key="3">
    <source>
        <dbReference type="Proteomes" id="UP000502611"/>
    </source>
</evidence>
<gene>
    <name evidence="2" type="ORF">HH800_19515</name>
</gene>
<feature type="region of interest" description="Disordered" evidence="1">
    <location>
        <begin position="211"/>
        <end position="252"/>
    </location>
</feature>
<evidence type="ECO:0000313" key="2">
    <source>
        <dbReference type="EMBL" id="QJR04189.1"/>
    </source>
</evidence>
<name>A0A6M4GAG0_SPHYA</name>
<dbReference type="AlphaFoldDB" id="A0A6M4GAG0"/>
<reference evidence="2 3" key="1">
    <citation type="submission" date="2020-04" db="EMBL/GenBank/DDBJ databases">
        <title>The Whole Genome Analysis of High salt-tolerant Sphingobium yanoikuyae YC-XJ2 with Aryl organophosphorus flame retardants (aryl-OPFRs)-degrading capacity and characteristics of Related phosphotriesterase.</title>
        <authorList>
            <person name="Li X."/>
        </authorList>
    </citation>
    <scope>NUCLEOTIDE SEQUENCE [LARGE SCALE GENOMIC DNA]</scope>
    <source>
        <strain evidence="2 3">YC-XJ2</strain>
    </source>
</reference>